<accession>A0A5A5TYX9</accession>
<evidence type="ECO:0000256" key="1">
    <source>
        <dbReference type="ARBA" id="ARBA00004651"/>
    </source>
</evidence>
<keyword evidence="6" id="KW-1133">Transmembrane helix</keyword>
<keyword evidence="5" id="KW-0029">Amino-acid transport</keyword>
<sequence length="460" mass="50427">MAGKNNGGLNRDLSSNQMQMIALGGTIGVGLFMGSSSTIKWTGVSVVLAYALAGVVLYLVMRALGEMLYVDPTVGSFANYATKYIHPLAGYLTVWSNVFQWLTVGVSETIAVGLYLNYWFPGVPNWVTGIVVLGTLTLANMTTVKAYGNMESWFSMIKVVTIILMIILGLMVILLGFGNGWHPIGFSNLWSHGPFFAGGFNGFMFALSIVMTSYQGIEIIGITAGETENPKHAIVAAIRSIVARILIFYIGAIFVIVTIYPWNKLDQLGSPFVETFSRVGITAAAGIINFVMLTAAMSALNSGIFSSSRMLYTLALNKELSPKFLKLSKHRVPTLPVLAMSGGILIGIILNALLPLFWHGSSSIFVLVYSASTLPGMIPWFVILWCQIKFRHDNKHHMADHPFKMPLAPFTNYFAIIMLLVTLAYMVVNPATRIPLFIGLGFLIIMSIVFFLTRKHHQAK</sequence>
<dbReference type="GO" id="GO:0055085">
    <property type="term" value="P:transmembrane transport"/>
    <property type="evidence" value="ECO:0007669"/>
    <property type="project" value="InterPro"/>
</dbReference>
<dbReference type="OMA" id="FWSVMVN"/>
<dbReference type="GO" id="GO:0005886">
    <property type="term" value="C:plasma membrane"/>
    <property type="evidence" value="ECO:0007669"/>
    <property type="project" value="UniProtKB-SubCell"/>
</dbReference>
<dbReference type="RefSeq" id="WP_004903194.1">
    <property type="nucleotide sequence ID" value="NZ_BJJW01000006.1"/>
</dbReference>
<keyword evidence="7" id="KW-0472">Membrane</keyword>
<dbReference type="FunFam" id="1.20.1740.10:FF:000001">
    <property type="entry name" value="Amino acid permease"/>
    <property type="match status" value="1"/>
</dbReference>
<evidence type="ECO:0000313" key="9">
    <source>
        <dbReference type="Proteomes" id="UP000323274"/>
    </source>
</evidence>
<reference evidence="8 9" key="1">
    <citation type="submission" date="2019-04" db="EMBL/GenBank/DDBJ databases">
        <title>A pseudo-fructophilic Leuconostoc citreum strain F192-5 isolated from peel of satsuma mandarin: the first report for isolation and characterization of strain-dependent fructophilic-like characteristics.</title>
        <authorList>
            <person name="Maeno S."/>
            <person name="Tanizawa Y."/>
            <person name="Kajikawa A."/>
            <person name="Kanesaki Y."/>
            <person name="Kubota E."/>
            <person name="Arita M."/>
            <person name="Leon D."/>
            <person name="Endo A."/>
        </authorList>
    </citation>
    <scope>NUCLEOTIDE SEQUENCE [LARGE SCALE GENOMIC DNA]</scope>
    <source>
        <strain evidence="8 9">F192-5</strain>
    </source>
</reference>
<comment type="caution">
    <text evidence="8">The sequence shown here is derived from an EMBL/GenBank/DDBJ whole genome shotgun (WGS) entry which is preliminary data.</text>
</comment>
<name>A0A5A5TYX9_LEUCI</name>
<dbReference type="Proteomes" id="UP000323274">
    <property type="component" value="Unassembled WGS sequence"/>
</dbReference>
<comment type="subcellular location">
    <subcellularLocation>
        <location evidence="1">Cell membrane</location>
        <topology evidence="1">Multi-pass membrane protein</topology>
    </subcellularLocation>
</comment>
<keyword evidence="4" id="KW-0812">Transmembrane</keyword>
<keyword evidence="2" id="KW-0813">Transport</keyword>
<dbReference type="Gene3D" id="1.20.1740.10">
    <property type="entry name" value="Amino acid/polyamine transporter I"/>
    <property type="match status" value="1"/>
</dbReference>
<dbReference type="PIRSF" id="PIRSF006060">
    <property type="entry name" value="AA_transporter"/>
    <property type="match status" value="1"/>
</dbReference>
<dbReference type="GO" id="GO:0006865">
    <property type="term" value="P:amino acid transport"/>
    <property type="evidence" value="ECO:0007669"/>
    <property type="project" value="UniProtKB-KW"/>
</dbReference>
<dbReference type="EMBL" id="BJJW01000006">
    <property type="protein sequence ID" value="GDZ84011.1"/>
    <property type="molecule type" value="Genomic_DNA"/>
</dbReference>
<protein>
    <submittedName>
        <fullName evidence="8">Amino acid permease</fullName>
    </submittedName>
</protein>
<dbReference type="GeneID" id="61102621"/>
<dbReference type="PANTHER" id="PTHR43495">
    <property type="entry name" value="GABA PERMEASE"/>
    <property type="match status" value="1"/>
</dbReference>
<organism evidence="8 9">
    <name type="scientific">Leuconostoc citreum</name>
    <dbReference type="NCBI Taxonomy" id="33964"/>
    <lineage>
        <taxon>Bacteria</taxon>
        <taxon>Bacillati</taxon>
        <taxon>Bacillota</taxon>
        <taxon>Bacilli</taxon>
        <taxon>Lactobacillales</taxon>
        <taxon>Lactobacillaceae</taxon>
        <taxon>Leuconostoc</taxon>
    </lineage>
</organism>
<evidence type="ECO:0000256" key="3">
    <source>
        <dbReference type="ARBA" id="ARBA00022475"/>
    </source>
</evidence>
<dbReference type="InterPro" id="IPR004841">
    <property type="entry name" value="AA-permease/SLC12A_dom"/>
</dbReference>
<keyword evidence="3" id="KW-1003">Cell membrane</keyword>
<evidence type="ECO:0000256" key="7">
    <source>
        <dbReference type="ARBA" id="ARBA00023136"/>
    </source>
</evidence>
<evidence type="ECO:0000256" key="4">
    <source>
        <dbReference type="ARBA" id="ARBA00022692"/>
    </source>
</evidence>
<dbReference type="Pfam" id="PF00324">
    <property type="entry name" value="AA_permease"/>
    <property type="match status" value="1"/>
</dbReference>
<evidence type="ECO:0000313" key="8">
    <source>
        <dbReference type="EMBL" id="GDZ84011.1"/>
    </source>
</evidence>
<evidence type="ECO:0000256" key="2">
    <source>
        <dbReference type="ARBA" id="ARBA00022448"/>
    </source>
</evidence>
<dbReference type="PANTHER" id="PTHR43495:SF6">
    <property type="entry name" value="THREONINE_SERINE TRANSPORTER YBXG-RELATED"/>
    <property type="match status" value="1"/>
</dbReference>
<evidence type="ECO:0000256" key="6">
    <source>
        <dbReference type="ARBA" id="ARBA00022989"/>
    </source>
</evidence>
<proteinExistence type="predicted"/>
<gene>
    <name evidence="8" type="ORF">LCIT_12530</name>
</gene>
<evidence type="ECO:0000256" key="5">
    <source>
        <dbReference type="ARBA" id="ARBA00022970"/>
    </source>
</evidence>
<dbReference type="AlphaFoldDB" id="A0A5A5TYX9"/>